<evidence type="ECO:0000256" key="19">
    <source>
        <dbReference type="PIRSR" id="PIRSR000732-2"/>
    </source>
</evidence>
<feature type="binding site" evidence="19">
    <location>
        <position position="470"/>
    </location>
    <ligand>
        <name>phosphoenolpyruvate</name>
        <dbReference type="ChEBI" id="CHEBI:58702"/>
    </ligand>
</feature>
<evidence type="ECO:0000256" key="12">
    <source>
        <dbReference type="ARBA" id="ARBA00022683"/>
    </source>
</evidence>
<evidence type="ECO:0000256" key="2">
    <source>
        <dbReference type="ARBA" id="ARBA00001946"/>
    </source>
</evidence>
<dbReference type="AlphaFoldDB" id="A0A5C1QBQ0"/>
<dbReference type="Pfam" id="PF05524">
    <property type="entry name" value="PEP-utilisers_N"/>
    <property type="match status" value="1"/>
</dbReference>
<accession>A0A5C1QBQ0</accession>
<dbReference type="SUPFAM" id="SSF47831">
    <property type="entry name" value="Enzyme I of the PEP:sugar phosphotransferase system HPr-binding (sub)domain"/>
    <property type="match status" value="1"/>
</dbReference>
<reference evidence="25 26" key="1">
    <citation type="submission" date="2019-02" db="EMBL/GenBank/DDBJ databases">
        <authorList>
            <person name="Fomenkov A."/>
            <person name="Dubinina G."/>
            <person name="Grabovich M."/>
            <person name="Vincze T."/>
            <person name="Roberts R.J."/>
        </authorList>
    </citation>
    <scope>NUCLEOTIDE SEQUENCE [LARGE SCALE GENOMIC DNA]</scope>
    <source>
        <strain evidence="25 26">P</strain>
    </source>
</reference>
<dbReference type="InterPro" id="IPR006318">
    <property type="entry name" value="PTS_EI-like"/>
</dbReference>
<evidence type="ECO:0000256" key="8">
    <source>
        <dbReference type="ARBA" id="ARBA00022448"/>
    </source>
</evidence>
<dbReference type="NCBIfam" id="TIGR01417">
    <property type="entry name" value="PTS_I_fam"/>
    <property type="match status" value="1"/>
</dbReference>
<dbReference type="EMBL" id="CP035807">
    <property type="protein sequence ID" value="QEN03622.1"/>
    <property type="molecule type" value="Genomic_DNA"/>
</dbReference>
<dbReference type="PIRSF" id="PIRSF000732">
    <property type="entry name" value="PTS_enzyme_I"/>
    <property type="match status" value="1"/>
</dbReference>
<protein>
    <recommendedName>
        <fullName evidence="7 17">Phosphoenolpyruvate-protein phosphotransferase</fullName>
        <ecNumber evidence="6 17">2.7.3.9</ecNumber>
    </recommendedName>
    <alternativeName>
        <fullName evidence="16 17">Phosphotransferase system, enzyme I</fullName>
    </alternativeName>
</protein>
<dbReference type="GO" id="GO:0005737">
    <property type="term" value="C:cytoplasm"/>
    <property type="evidence" value="ECO:0007669"/>
    <property type="project" value="UniProtKB-SubCell"/>
</dbReference>
<evidence type="ECO:0000256" key="5">
    <source>
        <dbReference type="ARBA" id="ARBA00007837"/>
    </source>
</evidence>
<gene>
    <name evidence="25" type="primary">ptsP</name>
    <name evidence="25" type="ORF">EW093_02540</name>
</gene>
<keyword evidence="13 17" id="KW-0479">Metal-binding</keyword>
<keyword evidence="11 17" id="KW-0808">Transferase</keyword>
<evidence type="ECO:0000256" key="18">
    <source>
        <dbReference type="PIRSR" id="PIRSR000732-1"/>
    </source>
</evidence>
<feature type="binding site" evidence="19">
    <location>
        <begin position="459"/>
        <end position="460"/>
    </location>
    <ligand>
        <name>phosphoenolpyruvate</name>
        <dbReference type="ChEBI" id="CHEBI:58702"/>
    </ligand>
</feature>
<dbReference type="InterPro" id="IPR036618">
    <property type="entry name" value="PtsI_HPr-bd_sf"/>
</dbReference>
<dbReference type="InterPro" id="IPR023151">
    <property type="entry name" value="PEP_util_CS"/>
</dbReference>
<dbReference type="GO" id="GO:0009401">
    <property type="term" value="P:phosphoenolpyruvate-dependent sugar phosphotransferase system"/>
    <property type="evidence" value="ECO:0007669"/>
    <property type="project" value="UniProtKB-KW"/>
</dbReference>
<keyword evidence="12 17" id="KW-0598">Phosphotransferase system</keyword>
<dbReference type="PROSITE" id="PS00370">
    <property type="entry name" value="PEP_ENZYMES_PHOS_SITE"/>
    <property type="match status" value="1"/>
</dbReference>
<feature type="domain" description="PEP-utilising enzyme C-terminal" evidence="23">
    <location>
        <begin position="259"/>
        <end position="545"/>
    </location>
</feature>
<feature type="active site" description="Proton donor" evidence="18">
    <location>
        <position position="507"/>
    </location>
</feature>
<keyword evidence="9 17" id="KW-0963">Cytoplasm</keyword>
<keyword evidence="21" id="KW-0175">Coiled coil</keyword>
<dbReference type="InterPro" id="IPR015813">
    <property type="entry name" value="Pyrv/PenolPyrv_kinase-like_dom"/>
</dbReference>
<evidence type="ECO:0000256" key="1">
    <source>
        <dbReference type="ARBA" id="ARBA00000683"/>
    </source>
</evidence>
<dbReference type="InterPro" id="IPR050499">
    <property type="entry name" value="PEP-utilizing_PTS_enzyme"/>
</dbReference>
<dbReference type="GO" id="GO:0046872">
    <property type="term" value="F:metal ion binding"/>
    <property type="evidence" value="ECO:0007669"/>
    <property type="project" value="UniProtKB-KW"/>
</dbReference>
<evidence type="ECO:0000256" key="21">
    <source>
        <dbReference type="SAM" id="Coils"/>
    </source>
</evidence>
<reference evidence="25 26" key="2">
    <citation type="submission" date="2019-09" db="EMBL/GenBank/DDBJ databases">
        <title>Complete Genome Sequence and Methylome Analysis of free living Spirochaetas.</title>
        <authorList>
            <person name="Leshcheva N."/>
            <person name="Mikheeva N."/>
        </authorList>
    </citation>
    <scope>NUCLEOTIDE SEQUENCE [LARGE SCALE GENOMIC DNA]</scope>
    <source>
        <strain evidence="25 26">P</strain>
    </source>
</reference>
<dbReference type="InterPro" id="IPR018274">
    <property type="entry name" value="PEP_util_AS"/>
</dbReference>
<evidence type="ECO:0000256" key="13">
    <source>
        <dbReference type="ARBA" id="ARBA00022723"/>
    </source>
</evidence>
<evidence type="ECO:0000256" key="7">
    <source>
        <dbReference type="ARBA" id="ARBA00016544"/>
    </source>
</evidence>
<dbReference type="PROSITE" id="PS00742">
    <property type="entry name" value="PEP_ENZYMES_2"/>
    <property type="match status" value="1"/>
</dbReference>
<name>A0A5C1QBQ0_9SPIO</name>
<evidence type="ECO:0000256" key="6">
    <source>
        <dbReference type="ARBA" id="ARBA00012232"/>
    </source>
</evidence>
<dbReference type="Gene3D" id="1.10.274.10">
    <property type="entry name" value="PtsI, HPr-binding domain"/>
    <property type="match status" value="1"/>
</dbReference>
<dbReference type="GO" id="GO:0016301">
    <property type="term" value="F:kinase activity"/>
    <property type="evidence" value="ECO:0007669"/>
    <property type="project" value="UniProtKB-KW"/>
</dbReference>
<feature type="domain" description="Phosphotransferase system enzyme I N-terminal" evidence="24">
    <location>
        <begin position="5"/>
        <end position="130"/>
    </location>
</feature>
<dbReference type="InterPro" id="IPR008279">
    <property type="entry name" value="PEP-util_enz_mobile_dom"/>
</dbReference>
<dbReference type="RefSeq" id="WP_149566880.1">
    <property type="nucleotide sequence ID" value="NZ_CP035807.1"/>
</dbReference>
<proteinExistence type="inferred from homology"/>
<feature type="binding site" evidence="19">
    <location>
        <position position="336"/>
    </location>
    <ligand>
        <name>phosphoenolpyruvate</name>
        <dbReference type="ChEBI" id="CHEBI:58702"/>
    </ligand>
</feature>
<dbReference type="InterPro" id="IPR008731">
    <property type="entry name" value="PTS_EIN"/>
</dbReference>
<dbReference type="Proteomes" id="UP000323824">
    <property type="component" value="Chromosome"/>
</dbReference>
<dbReference type="GO" id="GO:0008965">
    <property type="term" value="F:phosphoenolpyruvate-protein phosphotransferase activity"/>
    <property type="evidence" value="ECO:0007669"/>
    <property type="project" value="UniProtKB-EC"/>
</dbReference>
<dbReference type="EC" id="2.7.3.9" evidence="6 17"/>
<dbReference type="Gene3D" id="3.20.20.60">
    <property type="entry name" value="Phosphoenolpyruvate-binding domains"/>
    <property type="match status" value="1"/>
</dbReference>
<evidence type="ECO:0000256" key="20">
    <source>
        <dbReference type="PIRSR" id="PIRSR000732-3"/>
    </source>
</evidence>
<dbReference type="KEGG" id="sper:EW093_02540"/>
<comment type="function">
    <text evidence="3 17">General (non sugar-specific) component of the phosphoenolpyruvate-dependent sugar phosphotransferase system (sugar PTS). This major carbohydrate active-transport system catalyzes the phosphorylation of incoming sugar substrates concomitantly with their translocation across the cell membrane. Enzyme I transfers the phosphoryl group from phosphoenolpyruvate (PEP) to the phosphoryl carrier protein (HPr).</text>
</comment>
<feature type="coiled-coil region" evidence="21">
    <location>
        <begin position="401"/>
        <end position="428"/>
    </location>
</feature>
<evidence type="ECO:0000256" key="17">
    <source>
        <dbReference type="PIRNR" id="PIRNR000732"/>
    </source>
</evidence>
<dbReference type="Pfam" id="PF02896">
    <property type="entry name" value="PEP-utilizers_C"/>
    <property type="match status" value="1"/>
</dbReference>
<feature type="active site" description="Tele-phosphohistidine intermediate" evidence="18">
    <location>
        <position position="193"/>
    </location>
</feature>
<evidence type="ECO:0000256" key="15">
    <source>
        <dbReference type="ARBA" id="ARBA00022842"/>
    </source>
</evidence>
<comment type="subcellular location">
    <subcellularLocation>
        <location evidence="4 17">Cytoplasm</location>
    </subcellularLocation>
</comment>
<dbReference type="InterPro" id="IPR036637">
    <property type="entry name" value="Phosphohistidine_dom_sf"/>
</dbReference>
<dbReference type="OrthoDB" id="9765468at2"/>
<keyword evidence="25" id="KW-0670">Pyruvate</keyword>
<comment type="cofactor">
    <cofactor evidence="2 17 20">
        <name>Mg(2+)</name>
        <dbReference type="ChEBI" id="CHEBI:18420"/>
    </cofactor>
</comment>
<evidence type="ECO:0000259" key="23">
    <source>
        <dbReference type="Pfam" id="PF02896"/>
    </source>
</evidence>
<keyword evidence="15 17" id="KW-0460">Magnesium</keyword>
<evidence type="ECO:0000256" key="16">
    <source>
        <dbReference type="ARBA" id="ARBA00033235"/>
    </source>
</evidence>
<keyword evidence="26" id="KW-1185">Reference proteome</keyword>
<dbReference type="InterPro" id="IPR024692">
    <property type="entry name" value="PTS_EI"/>
</dbReference>
<feature type="coiled-coil region" evidence="21">
    <location>
        <begin position="37"/>
        <end position="64"/>
    </location>
</feature>
<dbReference type="PRINTS" id="PR01736">
    <property type="entry name" value="PHPHTRNFRASE"/>
</dbReference>
<evidence type="ECO:0000256" key="3">
    <source>
        <dbReference type="ARBA" id="ARBA00002728"/>
    </source>
</evidence>
<keyword evidence="8 17" id="KW-0813">Transport</keyword>
<dbReference type="SUPFAM" id="SSF52009">
    <property type="entry name" value="Phosphohistidine domain"/>
    <property type="match status" value="1"/>
</dbReference>
<keyword evidence="10 17" id="KW-0762">Sugar transport</keyword>
<feature type="domain" description="PEP-utilising enzyme mobile" evidence="22">
    <location>
        <begin position="157"/>
        <end position="229"/>
    </location>
</feature>
<keyword evidence="14 17" id="KW-0418">Kinase</keyword>
<comment type="catalytic activity">
    <reaction evidence="1 17">
        <text>L-histidyl-[protein] + phosphoenolpyruvate = N(pros)-phospho-L-histidyl-[protein] + pyruvate</text>
        <dbReference type="Rhea" id="RHEA:23880"/>
        <dbReference type="Rhea" id="RHEA-COMP:9745"/>
        <dbReference type="Rhea" id="RHEA-COMP:9746"/>
        <dbReference type="ChEBI" id="CHEBI:15361"/>
        <dbReference type="ChEBI" id="CHEBI:29979"/>
        <dbReference type="ChEBI" id="CHEBI:58702"/>
        <dbReference type="ChEBI" id="CHEBI:64837"/>
        <dbReference type="EC" id="2.7.3.9"/>
    </reaction>
</comment>
<dbReference type="PANTHER" id="PTHR46244">
    <property type="entry name" value="PHOSPHOENOLPYRUVATE-PROTEIN PHOSPHOTRANSFERASE"/>
    <property type="match status" value="1"/>
</dbReference>
<evidence type="ECO:0000313" key="26">
    <source>
        <dbReference type="Proteomes" id="UP000323824"/>
    </source>
</evidence>
<dbReference type="Pfam" id="PF00391">
    <property type="entry name" value="PEP-utilizers"/>
    <property type="match status" value="1"/>
</dbReference>
<organism evidence="25 26">
    <name type="scientific">Thiospirochaeta perfilievii</name>
    <dbReference type="NCBI Taxonomy" id="252967"/>
    <lineage>
        <taxon>Bacteria</taxon>
        <taxon>Pseudomonadati</taxon>
        <taxon>Spirochaetota</taxon>
        <taxon>Spirochaetia</taxon>
        <taxon>Spirochaetales</taxon>
        <taxon>Spirochaetaceae</taxon>
        <taxon>Thiospirochaeta</taxon>
    </lineage>
</organism>
<evidence type="ECO:0000256" key="11">
    <source>
        <dbReference type="ARBA" id="ARBA00022679"/>
    </source>
</evidence>
<dbReference type="SUPFAM" id="SSF51621">
    <property type="entry name" value="Phosphoenolpyruvate/pyruvate domain"/>
    <property type="match status" value="1"/>
</dbReference>
<dbReference type="PANTHER" id="PTHR46244:SF3">
    <property type="entry name" value="PHOSPHOENOLPYRUVATE-PROTEIN PHOSPHOTRANSFERASE"/>
    <property type="match status" value="1"/>
</dbReference>
<comment type="similarity">
    <text evidence="5 17">Belongs to the PEP-utilizing enzyme family.</text>
</comment>
<evidence type="ECO:0000313" key="25">
    <source>
        <dbReference type="EMBL" id="QEN03622.1"/>
    </source>
</evidence>
<feature type="binding site" evidence="20">
    <location>
        <position position="436"/>
    </location>
    <ligand>
        <name>Mg(2+)</name>
        <dbReference type="ChEBI" id="CHEBI:18420"/>
    </ligand>
</feature>
<evidence type="ECO:0000259" key="24">
    <source>
        <dbReference type="Pfam" id="PF05524"/>
    </source>
</evidence>
<dbReference type="InterPro" id="IPR000121">
    <property type="entry name" value="PEP_util_C"/>
</dbReference>
<dbReference type="InterPro" id="IPR040442">
    <property type="entry name" value="Pyrv_kinase-like_dom_sf"/>
</dbReference>
<evidence type="ECO:0000256" key="10">
    <source>
        <dbReference type="ARBA" id="ARBA00022597"/>
    </source>
</evidence>
<sequence>MIVLKGISASPGIAIGKVLLYFDESEREAVPSYKIEFHEIESEKQRLELAVESAVDELVEIKTKADGIVRADDGSFLDAHLLMLTDVGLHDKVHREVEETLLNVESALLKVSNQIIAQMNDSSDSYLKERALDIQDVARRLLSHLMYKERKSLEHLTEDVILVTNNLLPSDALVMDKVHIKGIALNGGGRTSHTAILARSFGIPAVLALVSVTSNTLDGKYIIVDGYTGEVIIDPDKKTIDQYEIKKREFQKMESELLTMNQLPAETKDGKLIHLKANIEVKEEVDSVLSHGADGIGLFRSEFLFFRSGDIPSEEEQLETYSQILEMLKGKPVTIRTLDVGGDKLIPKVTGGYEEKNPLLGWRAIRFGLHEKKLLKAQLRALLRSSIFGTLRIMFPMVSGIEELDAVLEILKEVKEELRAEKISFKEDVPVGIMIEVPSAALTSDILAKKVDFFSIGTNDLIQYTIAIDRGNEKVAHMYEPFHLGVLRLVKLVVENAHKEGIPVSMCGEMAGDALASVILLGLGLDEFSMSSFGIPRIKKIIRSVSILEAQELVGTIMEMKSFKDVDKYTTAYMEEKFGIKSFK</sequence>
<feature type="binding site" evidence="19">
    <location>
        <position position="300"/>
    </location>
    <ligand>
        <name>phosphoenolpyruvate</name>
        <dbReference type="ChEBI" id="CHEBI:58702"/>
    </ligand>
</feature>
<dbReference type="Gene3D" id="3.50.30.10">
    <property type="entry name" value="Phosphohistidine domain"/>
    <property type="match status" value="1"/>
</dbReference>
<evidence type="ECO:0000256" key="4">
    <source>
        <dbReference type="ARBA" id="ARBA00004496"/>
    </source>
</evidence>
<evidence type="ECO:0000256" key="9">
    <source>
        <dbReference type="ARBA" id="ARBA00022490"/>
    </source>
</evidence>
<evidence type="ECO:0000259" key="22">
    <source>
        <dbReference type="Pfam" id="PF00391"/>
    </source>
</evidence>
<evidence type="ECO:0000256" key="14">
    <source>
        <dbReference type="ARBA" id="ARBA00022777"/>
    </source>
</evidence>
<feature type="binding site" evidence="20">
    <location>
        <position position="460"/>
    </location>
    <ligand>
        <name>Mg(2+)</name>
        <dbReference type="ChEBI" id="CHEBI:18420"/>
    </ligand>
</feature>